<dbReference type="EMBL" id="QSJP01000010">
    <property type="protein sequence ID" value="RHD87976.1"/>
    <property type="molecule type" value="Genomic_DNA"/>
</dbReference>
<accession>A0A414HMC7</accession>
<organism evidence="2 3">
    <name type="scientific">Bacteroides thetaiotaomicron</name>
    <dbReference type="NCBI Taxonomy" id="818"/>
    <lineage>
        <taxon>Bacteria</taxon>
        <taxon>Pseudomonadati</taxon>
        <taxon>Bacteroidota</taxon>
        <taxon>Bacteroidia</taxon>
        <taxon>Bacteroidales</taxon>
        <taxon>Bacteroidaceae</taxon>
        <taxon>Bacteroides</taxon>
    </lineage>
</organism>
<dbReference type="Pfam" id="PF18824">
    <property type="entry name" value="LPD11"/>
    <property type="match status" value="1"/>
</dbReference>
<comment type="caution">
    <text evidence="2">The sequence shown here is derived from an EMBL/GenBank/DDBJ whole genome shotgun (WGS) entry which is preliminary data.</text>
</comment>
<protein>
    <recommendedName>
        <fullName evidence="1">Large polyvalent protein-associated domain-containing protein</fullName>
    </recommendedName>
</protein>
<gene>
    <name evidence="2" type="ORF">DW780_12995</name>
</gene>
<dbReference type="AlphaFoldDB" id="A0A414HMC7"/>
<reference evidence="2 3" key="1">
    <citation type="submission" date="2018-08" db="EMBL/GenBank/DDBJ databases">
        <title>A genome reference for cultivated species of the human gut microbiota.</title>
        <authorList>
            <person name="Zou Y."/>
            <person name="Xue W."/>
            <person name="Luo G."/>
        </authorList>
    </citation>
    <scope>NUCLEOTIDE SEQUENCE [LARGE SCALE GENOMIC DNA]</scope>
    <source>
        <strain evidence="2 3">AM30-26</strain>
    </source>
</reference>
<feature type="domain" description="Large polyvalent protein-associated" evidence="1">
    <location>
        <begin position="24"/>
        <end position="91"/>
    </location>
</feature>
<evidence type="ECO:0000313" key="2">
    <source>
        <dbReference type="EMBL" id="RHD87976.1"/>
    </source>
</evidence>
<name>A0A414HMC7_BACT4</name>
<evidence type="ECO:0000259" key="1">
    <source>
        <dbReference type="Pfam" id="PF18824"/>
    </source>
</evidence>
<dbReference type="RefSeq" id="WP_118214514.1">
    <property type="nucleotide sequence ID" value="NZ_QSJP01000010.1"/>
</dbReference>
<sequence>MNTNNKPSIAGRTTADDILQRDARFRYMLLARMQSDCEYYLDYGGRDPKRLWAGDEERQIDLMIKLHDSFKEGEKPQWLTMDKILEYKKEMNK</sequence>
<proteinExistence type="predicted"/>
<dbReference type="InterPro" id="IPR040789">
    <property type="entry name" value="LPD11"/>
</dbReference>
<dbReference type="Proteomes" id="UP000284785">
    <property type="component" value="Unassembled WGS sequence"/>
</dbReference>
<evidence type="ECO:0000313" key="3">
    <source>
        <dbReference type="Proteomes" id="UP000284785"/>
    </source>
</evidence>